<feature type="binding site" evidence="13">
    <location>
        <position position="151"/>
    </location>
    <ligand>
        <name>UDP-N-acetyl-alpha-D-muramoyl-L-alanyl-D-glutamate</name>
        <dbReference type="ChEBI" id="CHEBI:83900"/>
    </ligand>
</feature>
<dbReference type="NCBIfam" id="NF001126">
    <property type="entry name" value="PRK00139.1-4"/>
    <property type="match status" value="1"/>
</dbReference>
<feature type="domain" description="Mur ligase central" evidence="17">
    <location>
        <begin position="108"/>
        <end position="303"/>
    </location>
</feature>
<dbReference type="PANTHER" id="PTHR23135">
    <property type="entry name" value="MUR LIGASE FAMILY MEMBER"/>
    <property type="match status" value="1"/>
</dbReference>
<dbReference type="InterPro" id="IPR036565">
    <property type="entry name" value="Mur-like_cat_sf"/>
</dbReference>
<keyword evidence="6 13" id="KW-0547">Nucleotide-binding</keyword>
<keyword evidence="9 13" id="KW-0133">Cell shape</keyword>
<evidence type="ECO:0000256" key="12">
    <source>
        <dbReference type="ARBA" id="ARBA00023316"/>
    </source>
</evidence>
<comment type="similarity">
    <text evidence="2 13">Belongs to the MurCDEF family. MurE subfamily.</text>
</comment>
<keyword evidence="5 13" id="KW-0132">Cell division</keyword>
<keyword evidence="7 13" id="KW-0067">ATP-binding</keyword>
<dbReference type="EMBL" id="CP015506">
    <property type="protein sequence ID" value="AND39079.1"/>
    <property type="molecule type" value="Genomic_DNA"/>
</dbReference>
<feature type="binding site" evidence="13">
    <location>
        <position position="184"/>
    </location>
    <ligand>
        <name>UDP-N-acetyl-alpha-D-muramoyl-L-alanyl-D-glutamate</name>
        <dbReference type="ChEBI" id="CHEBI:83900"/>
    </ligand>
</feature>
<keyword evidence="4 13" id="KW-0436">Ligase</keyword>
<dbReference type="InterPro" id="IPR004101">
    <property type="entry name" value="Mur_ligase_C"/>
</dbReference>
<dbReference type="GO" id="GO:0009252">
    <property type="term" value="P:peptidoglycan biosynthetic process"/>
    <property type="evidence" value="ECO:0007669"/>
    <property type="project" value="UniProtKB-UniRule"/>
</dbReference>
<dbReference type="KEGG" id="bon:A361_08110"/>
<organism evidence="18 19">
    <name type="scientific">Cytobacillus oceanisediminis 2691</name>
    <dbReference type="NCBI Taxonomy" id="1196031"/>
    <lineage>
        <taxon>Bacteria</taxon>
        <taxon>Bacillati</taxon>
        <taxon>Bacillota</taxon>
        <taxon>Bacilli</taxon>
        <taxon>Bacillales</taxon>
        <taxon>Bacillaceae</taxon>
        <taxon>Cytobacillus</taxon>
    </lineage>
</organism>
<keyword evidence="3 13" id="KW-0963">Cytoplasm</keyword>
<dbReference type="SUPFAM" id="SSF63418">
    <property type="entry name" value="MurE/MurF N-terminal domain"/>
    <property type="match status" value="1"/>
</dbReference>
<keyword evidence="11 13" id="KW-0131">Cell cycle</keyword>
<keyword evidence="12 13" id="KW-0961">Cell wall biogenesis/degradation</keyword>
<comment type="caution">
    <text evidence="13">Lacks conserved residue(s) required for the propagation of feature annotation.</text>
</comment>
<dbReference type="InterPro" id="IPR000713">
    <property type="entry name" value="Mur_ligase_N"/>
</dbReference>
<protein>
    <recommendedName>
        <fullName evidence="13">UDP-N-acetylmuramyl-tripeptide synthetase</fullName>
        <ecNumber evidence="13">6.3.2.-</ecNumber>
    </recommendedName>
    <alternativeName>
        <fullName evidence="13">UDP-MurNAc-tripeptide synthetase</fullName>
    </alternativeName>
</protein>
<dbReference type="SUPFAM" id="SSF53244">
    <property type="entry name" value="MurD-like peptide ligases, peptide-binding domain"/>
    <property type="match status" value="1"/>
</dbReference>
<dbReference type="Gene3D" id="3.40.1190.10">
    <property type="entry name" value="Mur-like, catalytic domain"/>
    <property type="match status" value="1"/>
</dbReference>
<dbReference type="Pfam" id="PF01225">
    <property type="entry name" value="Mur_ligase"/>
    <property type="match status" value="1"/>
</dbReference>
<dbReference type="GO" id="GO:0005524">
    <property type="term" value="F:ATP binding"/>
    <property type="evidence" value="ECO:0007669"/>
    <property type="project" value="UniProtKB-UniRule"/>
</dbReference>
<evidence type="ECO:0000256" key="11">
    <source>
        <dbReference type="ARBA" id="ARBA00023306"/>
    </source>
</evidence>
<feature type="binding site" evidence="13">
    <location>
        <position position="32"/>
    </location>
    <ligand>
        <name>UDP-N-acetyl-alpha-D-muramoyl-L-alanyl-D-glutamate</name>
        <dbReference type="ChEBI" id="CHEBI:83900"/>
    </ligand>
</feature>
<dbReference type="FunFam" id="3.40.1390.10:FF:000005">
    <property type="entry name" value="UDP-N-acetylmuramoyl-L-alanyl-D-glutamate--2,6-diaminopimelate ligase"/>
    <property type="match status" value="1"/>
</dbReference>
<dbReference type="NCBIfam" id="TIGR01085">
    <property type="entry name" value="murE"/>
    <property type="match status" value="1"/>
</dbReference>
<feature type="binding site" evidence="13">
    <location>
        <position position="176"/>
    </location>
    <ligand>
        <name>UDP-N-acetyl-alpha-D-muramoyl-L-alanyl-D-glutamate</name>
        <dbReference type="ChEBI" id="CHEBI:83900"/>
    </ligand>
</feature>
<dbReference type="Pfam" id="PF02875">
    <property type="entry name" value="Mur_ligase_C"/>
    <property type="match status" value="1"/>
</dbReference>
<dbReference type="Gene3D" id="3.90.190.20">
    <property type="entry name" value="Mur ligase, C-terminal domain"/>
    <property type="match status" value="1"/>
</dbReference>
<feature type="modified residue" description="N6-carboxylysine" evidence="13">
    <location>
        <position position="216"/>
    </location>
</feature>
<keyword evidence="8 13" id="KW-0460">Magnesium</keyword>
<gene>
    <name evidence="13" type="primary">murE</name>
    <name evidence="18" type="ORF">A361_08110</name>
</gene>
<feature type="binding site" evidence="13">
    <location>
        <begin position="152"/>
        <end position="153"/>
    </location>
    <ligand>
        <name>UDP-N-acetyl-alpha-D-muramoyl-L-alanyl-D-glutamate</name>
        <dbReference type="ChEBI" id="CHEBI:83900"/>
    </ligand>
</feature>
<dbReference type="GO" id="GO:0000287">
    <property type="term" value="F:magnesium ion binding"/>
    <property type="evidence" value="ECO:0007669"/>
    <property type="project" value="UniProtKB-UniRule"/>
</dbReference>
<evidence type="ECO:0000256" key="10">
    <source>
        <dbReference type="ARBA" id="ARBA00022984"/>
    </source>
</evidence>
<comment type="subcellular location">
    <subcellularLocation>
        <location evidence="13 14">Cytoplasm</location>
    </subcellularLocation>
</comment>
<dbReference type="GO" id="GO:0004326">
    <property type="term" value="F:tetrahydrofolylpolyglutamate synthase activity"/>
    <property type="evidence" value="ECO:0007669"/>
    <property type="project" value="InterPro"/>
</dbReference>
<evidence type="ECO:0000313" key="18">
    <source>
        <dbReference type="EMBL" id="AND39079.1"/>
    </source>
</evidence>
<dbReference type="InterPro" id="IPR013221">
    <property type="entry name" value="Mur_ligase_cen"/>
</dbReference>
<dbReference type="EC" id="6.3.2.-" evidence="13"/>
<dbReference type="UniPathway" id="UPA00219"/>
<feature type="domain" description="Mur ligase C-terminal" evidence="16">
    <location>
        <begin position="327"/>
        <end position="455"/>
    </location>
</feature>
<evidence type="ECO:0000256" key="6">
    <source>
        <dbReference type="ARBA" id="ARBA00022741"/>
    </source>
</evidence>
<dbReference type="Pfam" id="PF08245">
    <property type="entry name" value="Mur_ligase_M"/>
    <property type="match status" value="1"/>
</dbReference>
<evidence type="ECO:0000256" key="13">
    <source>
        <dbReference type="HAMAP-Rule" id="MF_00208"/>
    </source>
</evidence>
<evidence type="ECO:0000256" key="8">
    <source>
        <dbReference type="ARBA" id="ARBA00022842"/>
    </source>
</evidence>
<feature type="binding site" evidence="13">
    <location>
        <position position="182"/>
    </location>
    <ligand>
        <name>UDP-N-acetyl-alpha-D-muramoyl-L-alanyl-D-glutamate</name>
        <dbReference type="ChEBI" id="CHEBI:83900"/>
    </ligand>
</feature>
<evidence type="ECO:0000256" key="4">
    <source>
        <dbReference type="ARBA" id="ARBA00022598"/>
    </source>
</evidence>
<dbReference type="InterPro" id="IPR036615">
    <property type="entry name" value="Mur_ligase_C_dom_sf"/>
</dbReference>
<dbReference type="HAMAP" id="MF_00208">
    <property type="entry name" value="MurE"/>
    <property type="match status" value="1"/>
</dbReference>
<evidence type="ECO:0000259" key="17">
    <source>
        <dbReference type="Pfam" id="PF08245"/>
    </source>
</evidence>
<dbReference type="STRING" id="1196031.A361_08110"/>
<evidence type="ECO:0000256" key="3">
    <source>
        <dbReference type="ARBA" id="ARBA00022490"/>
    </source>
</evidence>
<dbReference type="InterPro" id="IPR018109">
    <property type="entry name" value="Folylpolyglutamate_synth_CS"/>
</dbReference>
<dbReference type="RefSeq" id="WP_019381579.1">
    <property type="nucleotide sequence ID" value="NZ_CP015506.1"/>
</dbReference>
<dbReference type="GO" id="GO:0008360">
    <property type="term" value="P:regulation of cell shape"/>
    <property type="evidence" value="ECO:0007669"/>
    <property type="project" value="UniProtKB-KW"/>
</dbReference>
<evidence type="ECO:0000256" key="5">
    <source>
        <dbReference type="ARBA" id="ARBA00022618"/>
    </source>
</evidence>
<dbReference type="SUPFAM" id="SSF53623">
    <property type="entry name" value="MurD-like peptide ligases, catalytic domain"/>
    <property type="match status" value="1"/>
</dbReference>
<evidence type="ECO:0000313" key="19">
    <source>
        <dbReference type="Proteomes" id="UP000077856"/>
    </source>
</evidence>
<dbReference type="AlphaFoldDB" id="A0A160M8U0"/>
<dbReference type="eggNOG" id="COG0769">
    <property type="taxonomic scope" value="Bacteria"/>
</dbReference>
<evidence type="ECO:0000259" key="16">
    <source>
        <dbReference type="Pfam" id="PF02875"/>
    </source>
</evidence>
<comment type="PTM">
    <text evidence="13">Carboxylation is probably crucial for Mg(2+) binding and, consequently, for the gamma-phosphate positioning of ATP.</text>
</comment>
<sequence length="487" mass="54371">MKLSQVIKCLKDSGEMDVFTNDPEIRGIEMDSRKVRKGSLFVAIKGFQTDGHHFIGQAVENGAAAVVGEEALELNVPYIKVTDSRTSLGKLASCFYDRPSRKHKIIGITGTNGKTTTAYILKHILETAGRTCSLLGTVSNIINNREYKTSNTTPDALQIQKMLSKSLDEFVVMEISSHALEQSRTEGLELDYGLFTNLAHDHLDYHENMDQYFLDKKKIFTLLKDGGKGVINLYNSWGEKMAEDLQKEKIPLILLGDDQCCSIKDVAINGRTVFILEMKGQSFEIEFPLPGHHNVYNAAMAFLTGVDLGIDTADIIKALDGFPGIPGRFETIIHPSGAKFVVDYAHTVDAFEYCLEAARQQGAERIFQIYGFRGGRDQSKRMDMIKASAKYCHKFYLTADDLNDESEDEMISQLHRLNKEFGCGKGEVIPDRTLAIQKAWREAGESDWIFITGKGPEAYQKPFALPAESDLETLKLLLESGRKQAVL</sequence>
<evidence type="ECO:0000259" key="15">
    <source>
        <dbReference type="Pfam" id="PF01225"/>
    </source>
</evidence>
<evidence type="ECO:0000256" key="14">
    <source>
        <dbReference type="RuleBase" id="RU004135"/>
    </source>
</evidence>
<dbReference type="GO" id="GO:0051301">
    <property type="term" value="P:cell division"/>
    <property type="evidence" value="ECO:0007669"/>
    <property type="project" value="UniProtKB-KW"/>
</dbReference>
<evidence type="ECO:0000256" key="7">
    <source>
        <dbReference type="ARBA" id="ARBA00022840"/>
    </source>
</evidence>
<comment type="cofactor">
    <cofactor evidence="13">
        <name>Mg(2+)</name>
        <dbReference type="ChEBI" id="CHEBI:18420"/>
    </cofactor>
</comment>
<name>A0A160M8U0_9BACI</name>
<dbReference type="PANTHER" id="PTHR23135:SF4">
    <property type="entry name" value="UDP-N-ACETYLMURAMOYL-L-ALANYL-D-GLUTAMATE--2,6-DIAMINOPIMELATE LIGASE MURE HOMOLOG, CHLOROPLASTIC"/>
    <property type="match status" value="1"/>
</dbReference>
<accession>A0A160M8U0</accession>
<dbReference type="InterPro" id="IPR005761">
    <property type="entry name" value="UDP-N-AcMur-Glu-dNH2Pim_ligase"/>
</dbReference>
<dbReference type="PROSITE" id="PS01011">
    <property type="entry name" value="FOLYLPOLYGLU_SYNT_1"/>
    <property type="match status" value="1"/>
</dbReference>
<reference evidence="18 19" key="1">
    <citation type="submission" date="2016-04" db="EMBL/GenBank/DDBJ databases">
        <title>Complete genome sequence of Bacillus oceanisediminis strain 2691.</title>
        <authorList>
            <person name="Jeong H."/>
            <person name="Kim H.J."/>
            <person name="Lee D.-W."/>
        </authorList>
    </citation>
    <scope>NUCLEOTIDE SEQUENCE [LARGE SCALE GENOMIC DNA]</scope>
    <source>
        <strain evidence="18 19">2691</strain>
    </source>
</reference>
<evidence type="ECO:0000256" key="9">
    <source>
        <dbReference type="ARBA" id="ARBA00022960"/>
    </source>
</evidence>
<feature type="binding site" evidence="13">
    <location>
        <begin position="110"/>
        <end position="116"/>
    </location>
    <ligand>
        <name>ATP</name>
        <dbReference type="ChEBI" id="CHEBI:30616"/>
    </ligand>
</feature>
<dbReference type="Gene3D" id="3.40.1390.10">
    <property type="entry name" value="MurE/MurF, N-terminal domain"/>
    <property type="match status" value="1"/>
</dbReference>
<comment type="function">
    <text evidence="13">Catalyzes the addition of an amino acid to the nucleotide precursor UDP-N-acetylmuramoyl-L-alanyl-D-glutamate (UMAG) in the biosynthesis of bacterial cell-wall peptidoglycan.</text>
</comment>
<evidence type="ECO:0000256" key="2">
    <source>
        <dbReference type="ARBA" id="ARBA00005898"/>
    </source>
</evidence>
<evidence type="ECO:0000256" key="1">
    <source>
        <dbReference type="ARBA" id="ARBA00004752"/>
    </source>
</evidence>
<proteinExistence type="inferred from homology"/>
<keyword evidence="10 13" id="KW-0573">Peptidoglycan synthesis</keyword>
<dbReference type="GO" id="GO:0005737">
    <property type="term" value="C:cytoplasm"/>
    <property type="evidence" value="ECO:0007669"/>
    <property type="project" value="UniProtKB-SubCell"/>
</dbReference>
<dbReference type="Proteomes" id="UP000077856">
    <property type="component" value="Chromosome"/>
</dbReference>
<dbReference type="GO" id="GO:0071555">
    <property type="term" value="P:cell wall organization"/>
    <property type="evidence" value="ECO:0007669"/>
    <property type="project" value="UniProtKB-KW"/>
</dbReference>
<comment type="pathway">
    <text evidence="1 13 14">Cell wall biogenesis; peptidoglycan biosynthesis.</text>
</comment>
<dbReference type="InterPro" id="IPR035911">
    <property type="entry name" value="MurE/MurF_N"/>
</dbReference>
<feature type="domain" description="Mur ligase N-terminal catalytic" evidence="15">
    <location>
        <begin position="24"/>
        <end position="96"/>
    </location>
</feature>